<reference evidence="1" key="1">
    <citation type="submission" date="2023-02" db="EMBL/GenBank/DDBJ databases">
        <title>Colletotrichum kahawae CIFC_Que2 genome sequencing and assembly.</title>
        <authorList>
            <person name="Baroncelli R."/>
        </authorList>
    </citation>
    <scope>NUCLEOTIDE SEQUENCE</scope>
    <source>
        <strain evidence="1">CIFC_Que2</strain>
    </source>
</reference>
<sequence length="141" mass="15364">MWPSGKSPSQMWADGVGGTFRGSFLKDSSAVRYDGKGFELDWLSYWPTEYSSLGSGATIWFDEFKLDLIDESLETSSTPVNMTIAEVTEWSHHYINVTSTPPVGILGLGRGISEIAEQARVDGGYCIIAVSISYPTVTPSV</sequence>
<organism evidence="1 2">
    <name type="scientific">Colletotrichum kahawae</name>
    <name type="common">Coffee berry disease fungus</name>
    <dbReference type="NCBI Taxonomy" id="34407"/>
    <lineage>
        <taxon>Eukaryota</taxon>
        <taxon>Fungi</taxon>
        <taxon>Dikarya</taxon>
        <taxon>Ascomycota</taxon>
        <taxon>Pezizomycotina</taxon>
        <taxon>Sordariomycetes</taxon>
        <taxon>Hypocreomycetidae</taxon>
        <taxon>Glomerellales</taxon>
        <taxon>Glomerellaceae</taxon>
        <taxon>Colletotrichum</taxon>
        <taxon>Colletotrichum gloeosporioides species complex</taxon>
    </lineage>
</organism>
<name>A0AAD9YBN7_COLKA</name>
<gene>
    <name evidence="1" type="ORF">CKAH01_06400</name>
</gene>
<dbReference type="AlphaFoldDB" id="A0AAD9YBN7"/>
<keyword evidence="2" id="KW-1185">Reference proteome</keyword>
<proteinExistence type="predicted"/>
<accession>A0AAD9YBN7</accession>
<evidence type="ECO:0000313" key="2">
    <source>
        <dbReference type="Proteomes" id="UP001281614"/>
    </source>
</evidence>
<protein>
    <submittedName>
        <fullName evidence="1">Aspartic-type endopeptidase</fullName>
    </submittedName>
</protein>
<comment type="caution">
    <text evidence="1">The sequence shown here is derived from an EMBL/GenBank/DDBJ whole genome shotgun (WGS) entry which is preliminary data.</text>
</comment>
<dbReference type="EMBL" id="VYYT01000267">
    <property type="protein sequence ID" value="KAK2751214.1"/>
    <property type="molecule type" value="Genomic_DNA"/>
</dbReference>
<evidence type="ECO:0000313" key="1">
    <source>
        <dbReference type="EMBL" id="KAK2751214.1"/>
    </source>
</evidence>
<dbReference type="Proteomes" id="UP001281614">
    <property type="component" value="Unassembled WGS sequence"/>
</dbReference>